<dbReference type="PANTHER" id="PTHR42898:SF6">
    <property type="entry name" value="NADP-DEPENDENT MANNITOL DEHYDROGENASE"/>
    <property type="match status" value="1"/>
</dbReference>
<dbReference type="PROSITE" id="PS00061">
    <property type="entry name" value="ADH_SHORT"/>
    <property type="match status" value="1"/>
</dbReference>
<sequence>MINDLFQFNQKSLIQIQPCEYSVKFLEREFHHSSQSHPTRGISHCNCAQRISGSQQQNKHVLRVRELTKTTMENQESSMRGSRWSLKGTTALVTGGTRGIGHAVVEELAEFGATVFTCSRNEEELNKCLNEWKEKGFSVYGSVCDASSPSQREELIRQVASAFNGKLNILVNNAGTNVRKPTIEYTAEDYSKVMTTNLDSAYHLCQLAYPLLKESGNGSIVFISSVASLISVGTGSIYAVSKAAINQLTKNLACEWAKDNIRSNCVAPWYTKTSLVEQFIANKEFVDEVLSRTPIKRIAETHEVSALVTFLCLPAASYITGQTVSVDGGFTVNGFSGLFK</sequence>
<name>A0A396IRA6_MEDTR</name>
<dbReference type="Gramene" id="rna16610">
    <property type="protein sequence ID" value="RHN68276.1"/>
    <property type="gene ID" value="gene16610"/>
</dbReference>
<dbReference type="SUPFAM" id="SSF51735">
    <property type="entry name" value="NAD(P)-binding Rossmann-fold domains"/>
    <property type="match status" value="1"/>
</dbReference>
<evidence type="ECO:0000313" key="4">
    <source>
        <dbReference type="EMBL" id="RHN68276.1"/>
    </source>
</evidence>
<evidence type="ECO:0000256" key="1">
    <source>
        <dbReference type="ARBA" id="ARBA00022857"/>
    </source>
</evidence>
<dbReference type="NCBIfam" id="NF005559">
    <property type="entry name" value="PRK07231.1"/>
    <property type="match status" value="1"/>
</dbReference>
<keyword evidence="2 4" id="KW-0560">Oxidoreductase</keyword>
<dbReference type="InterPro" id="IPR020904">
    <property type="entry name" value="Sc_DH/Rdtase_CS"/>
</dbReference>
<dbReference type="PRINTS" id="PR00080">
    <property type="entry name" value="SDRFAMILY"/>
</dbReference>
<dbReference type="InterPro" id="IPR002347">
    <property type="entry name" value="SDR_fam"/>
</dbReference>
<dbReference type="InterPro" id="IPR045000">
    <property type="entry name" value="TR"/>
</dbReference>
<proteinExistence type="inferred from homology"/>
<dbReference type="Proteomes" id="UP000265566">
    <property type="component" value="Chromosome 3"/>
</dbReference>
<comment type="similarity">
    <text evidence="3">Belongs to the short-chain dehydrogenases/reductases (SDR) family. SDR65C subfamily.</text>
</comment>
<dbReference type="EMBL" id="PSQE01000003">
    <property type="protein sequence ID" value="RHN68276.1"/>
    <property type="molecule type" value="Genomic_DNA"/>
</dbReference>
<evidence type="ECO:0000256" key="3">
    <source>
        <dbReference type="ARBA" id="ARBA00025714"/>
    </source>
</evidence>
<dbReference type="InterPro" id="IPR036291">
    <property type="entry name" value="NAD(P)-bd_dom_sf"/>
</dbReference>
<dbReference type="OrthoDB" id="417891at2759"/>
<accession>A0A396IRA6</accession>
<dbReference type="PRINTS" id="PR00081">
    <property type="entry name" value="GDHRDH"/>
</dbReference>
<dbReference type="FunFam" id="3.40.50.720:FF:000084">
    <property type="entry name" value="Short-chain dehydrogenase reductase"/>
    <property type="match status" value="1"/>
</dbReference>
<evidence type="ECO:0000313" key="5">
    <source>
        <dbReference type="Proteomes" id="UP000265566"/>
    </source>
</evidence>
<dbReference type="EC" id="1.1.1.-" evidence="4"/>
<organism evidence="4 5">
    <name type="scientific">Medicago truncatula</name>
    <name type="common">Barrel medic</name>
    <name type="synonym">Medicago tribuloides</name>
    <dbReference type="NCBI Taxonomy" id="3880"/>
    <lineage>
        <taxon>Eukaryota</taxon>
        <taxon>Viridiplantae</taxon>
        <taxon>Streptophyta</taxon>
        <taxon>Embryophyta</taxon>
        <taxon>Tracheophyta</taxon>
        <taxon>Spermatophyta</taxon>
        <taxon>Magnoliopsida</taxon>
        <taxon>eudicotyledons</taxon>
        <taxon>Gunneridae</taxon>
        <taxon>Pentapetalae</taxon>
        <taxon>rosids</taxon>
        <taxon>fabids</taxon>
        <taxon>Fabales</taxon>
        <taxon>Fabaceae</taxon>
        <taxon>Papilionoideae</taxon>
        <taxon>50 kb inversion clade</taxon>
        <taxon>NPAAA clade</taxon>
        <taxon>Hologalegina</taxon>
        <taxon>IRL clade</taxon>
        <taxon>Trifolieae</taxon>
        <taxon>Medicago</taxon>
    </lineage>
</organism>
<keyword evidence="1" id="KW-0521">NADP</keyword>
<reference evidence="5" key="1">
    <citation type="journal article" date="2018" name="Nat. Plants">
        <title>Whole-genome landscape of Medicago truncatula symbiotic genes.</title>
        <authorList>
            <person name="Pecrix Y."/>
            <person name="Staton S.E."/>
            <person name="Sallet E."/>
            <person name="Lelandais-Briere C."/>
            <person name="Moreau S."/>
            <person name="Carrere S."/>
            <person name="Blein T."/>
            <person name="Jardinaud M.F."/>
            <person name="Latrasse D."/>
            <person name="Zouine M."/>
            <person name="Zahm M."/>
            <person name="Kreplak J."/>
            <person name="Mayjonade B."/>
            <person name="Satge C."/>
            <person name="Perez M."/>
            <person name="Cauet S."/>
            <person name="Marande W."/>
            <person name="Chantry-Darmon C."/>
            <person name="Lopez-Roques C."/>
            <person name="Bouchez O."/>
            <person name="Berard A."/>
            <person name="Debelle F."/>
            <person name="Munos S."/>
            <person name="Bendahmane A."/>
            <person name="Berges H."/>
            <person name="Niebel A."/>
            <person name="Buitink J."/>
            <person name="Frugier F."/>
            <person name="Benhamed M."/>
            <person name="Crespi M."/>
            <person name="Gouzy J."/>
            <person name="Gamas P."/>
        </authorList>
    </citation>
    <scope>NUCLEOTIDE SEQUENCE [LARGE SCALE GENOMIC DNA]</scope>
    <source>
        <strain evidence="5">cv. Jemalong A17</strain>
    </source>
</reference>
<dbReference type="GO" id="GO:0016491">
    <property type="term" value="F:oxidoreductase activity"/>
    <property type="evidence" value="ECO:0007669"/>
    <property type="project" value="UniProtKB-KW"/>
</dbReference>
<comment type="caution">
    <text evidence="4">The sequence shown here is derived from an EMBL/GenBank/DDBJ whole genome shotgun (WGS) entry which is preliminary data.</text>
</comment>
<dbReference type="Gene3D" id="3.40.50.720">
    <property type="entry name" value="NAD(P)-binding Rossmann-like Domain"/>
    <property type="match status" value="1"/>
</dbReference>
<dbReference type="AlphaFoldDB" id="A0A396IRA6"/>
<evidence type="ECO:0000256" key="2">
    <source>
        <dbReference type="ARBA" id="ARBA00023002"/>
    </source>
</evidence>
<protein>
    <submittedName>
        <fullName evidence="4">Putative oxidoreductase</fullName>
        <ecNumber evidence="4">1.1.1.-</ecNumber>
    </submittedName>
</protein>
<gene>
    <name evidence="4" type="ORF">MtrunA17_Chr3g0112151</name>
</gene>
<dbReference type="PANTHER" id="PTHR42898">
    <property type="entry name" value="TROPINONE REDUCTASE"/>
    <property type="match status" value="1"/>
</dbReference>
<dbReference type="Pfam" id="PF13561">
    <property type="entry name" value="adh_short_C2"/>
    <property type="match status" value="1"/>
</dbReference>